<evidence type="ECO:0000259" key="3">
    <source>
        <dbReference type="PROSITE" id="PS51841"/>
    </source>
</evidence>
<organism evidence="4 5">
    <name type="scientific">Labilibaculum antarcticum</name>
    <dbReference type="NCBI Taxonomy" id="1717717"/>
    <lineage>
        <taxon>Bacteria</taxon>
        <taxon>Pseudomonadati</taxon>
        <taxon>Bacteroidota</taxon>
        <taxon>Bacteroidia</taxon>
        <taxon>Marinilabiliales</taxon>
        <taxon>Marinifilaceae</taxon>
        <taxon>Labilibaculum</taxon>
    </lineage>
</organism>
<dbReference type="SUPFAM" id="SSF74853">
    <property type="entry name" value="Lamin A/C globular tail domain"/>
    <property type="match status" value="2"/>
</dbReference>
<dbReference type="KEGG" id="mbas:ALGA_1433"/>
<dbReference type="RefSeq" id="WP_096428699.1">
    <property type="nucleotide sequence ID" value="NZ_AP018042.1"/>
</dbReference>
<dbReference type="Proteomes" id="UP000218267">
    <property type="component" value="Chromosome"/>
</dbReference>
<dbReference type="Gene3D" id="2.60.40.4070">
    <property type="match status" value="1"/>
</dbReference>
<dbReference type="PROSITE" id="PS51841">
    <property type="entry name" value="LTD"/>
    <property type="match status" value="3"/>
</dbReference>
<feature type="domain" description="LTD" evidence="3">
    <location>
        <begin position="1816"/>
        <end position="1923"/>
    </location>
</feature>
<dbReference type="InterPro" id="IPR014755">
    <property type="entry name" value="Cu-Rt/internalin_Ig-like"/>
</dbReference>
<evidence type="ECO:0000256" key="2">
    <source>
        <dbReference type="SAM" id="SignalP"/>
    </source>
</evidence>
<feature type="chain" id="PRO_5013163708" description="LTD domain-containing protein" evidence="2">
    <location>
        <begin position="24"/>
        <end position="2362"/>
    </location>
</feature>
<dbReference type="OrthoDB" id="9758406at2"/>
<dbReference type="EMBL" id="AP018042">
    <property type="protein sequence ID" value="BAX79815.1"/>
    <property type="molecule type" value="Genomic_DNA"/>
</dbReference>
<proteinExistence type="predicted"/>
<keyword evidence="1 2" id="KW-0732">Signal</keyword>
<gene>
    <name evidence="4" type="ORF">ALGA_1433</name>
</gene>
<feature type="domain" description="LTD" evidence="3">
    <location>
        <begin position="1292"/>
        <end position="1409"/>
    </location>
</feature>
<dbReference type="Gene3D" id="2.60.40.1220">
    <property type="match status" value="3"/>
</dbReference>
<dbReference type="InterPro" id="IPR001322">
    <property type="entry name" value="Lamin_tail_dom"/>
</dbReference>
<dbReference type="InterPro" id="IPR036415">
    <property type="entry name" value="Lamin_tail_dom_sf"/>
</dbReference>
<feature type="domain" description="LTD" evidence="3">
    <location>
        <begin position="1556"/>
        <end position="1669"/>
    </location>
</feature>
<feature type="signal peptide" evidence="2">
    <location>
        <begin position="1"/>
        <end position="23"/>
    </location>
</feature>
<reference evidence="5" key="2">
    <citation type="journal article" date="2020" name="Antonie Van Leeuwenhoek">
        <title>Labilibaculum antarcticum sp. nov., a novel facultative anaerobic, psychrotorelant bacterium isolated from marine sediment of Antarctica.</title>
        <authorList>
            <person name="Watanabe M."/>
            <person name="Kojima H."/>
            <person name="Fukui M."/>
        </authorList>
    </citation>
    <scope>NUCLEOTIDE SEQUENCE [LARGE SCALE GENOMIC DNA]</scope>
    <source>
        <strain evidence="5">SPP2</strain>
    </source>
</reference>
<dbReference type="InterPro" id="IPR032812">
    <property type="entry name" value="SbsA_Ig"/>
</dbReference>
<evidence type="ECO:0000313" key="5">
    <source>
        <dbReference type="Proteomes" id="UP000218267"/>
    </source>
</evidence>
<evidence type="ECO:0000256" key="1">
    <source>
        <dbReference type="ARBA" id="ARBA00022729"/>
    </source>
</evidence>
<accession>A0A1Y1CHK9</accession>
<evidence type="ECO:0000313" key="4">
    <source>
        <dbReference type="EMBL" id="BAX79815.1"/>
    </source>
</evidence>
<reference evidence="4 5" key="1">
    <citation type="journal article" date="2018" name="Mar. Genomics">
        <title>Complete genome sequence of Marinifilaceae bacterium strain SPP2, isolated from the Antarctic marine sediment.</title>
        <authorList>
            <person name="Watanabe M."/>
            <person name="Kojima H."/>
            <person name="Fukui M."/>
        </authorList>
    </citation>
    <scope>NUCLEOTIDE SEQUENCE [LARGE SCALE GENOMIC DNA]</scope>
    <source>
        <strain evidence="4 5">SPP2</strain>
    </source>
</reference>
<sequence length="2362" mass="262356">MKKTLCLKLFSLLFLLNSNCLYADDIWEINFANDIGKGYWSSSSDIVGITDWSLDVSNCTLSDDDDYVMVVGTGGGRFEAKDCDGEAVWRSKLVDISGYTEISISMLLAETGSSTNSSKYAKAYYVIDGSEEIIFELNGQNIGNWGSVNATQSGLNGSSLEIIVRLNNPNAGDLVYFDNVVVNGTAIVPESDNLTQILASDNFVESVQFNTNNNTYKELALPCFRFIIDETVEATDGLPTKLAKMTFYNSIPDNGMNWKDCFGGLSLYSNDEEIIPESIFIEEDSIVMDFAENQITIPDTEKIEFELRCYLNSDHPLTDGETFQFHCKESARGFITYSSGSGFNLANEMLSSATHRIDVEATRMIFSECPDSLIRNQYFSVLINAVDDFNNKDLDANQSVSLLLEDGSAELESVNGFQDLFEKGETRFDSLKYSIPGFIKLAVTNDVLPKTVSSNILIENTHESSVNVDDSYFSDSIISSLLIKETDAFEVFRFSVTDSGNDDSSTLLEQIKLVGSKKNQVNWEKTIEKFILKVDGKVIDIETSIDDDQLDIQFFESELNREIPDEGTVVYSVLAFLKEGKTIDEELFQMEIDSLHPSWLISESGSGLSSKFTGNLTGPEFILEVKAKEMLFQTIPESVNYQEQFTIVVQLADSLGNIDTNSEFDIELSLASGNGELSSENLKLTSADGYFRWEDLIYSEAENFTIQAECDHFPTILSDYISGVDKTSVIGLDSPVLAKPLSSLAITQDEAISILNFKISDVATHDQLPTTISNLKFYNAYPEHSFSWSKHISGAVLLLNAEVIATTSDISDGEIEFNSSKGVLELSNNSEISLSLAIFFRKGQLPDNANIQVEIPKYHQWKCLESGSNIEELLSEDIRSNIHFINTEASKLSFSSYPFGINDSNEKFSLKITACDNFDNVDKDVIGAVQLSLLEGDGELIVAGNNLQFKNGGVDFDSIQYNGTEDFGLKVESNLKSDSINILLGKDELDIDENFESKSLEKWINSGDWIASSYLPIAGGYSLKHNLSAEFGESYISKDLLGFDPKSSAINWSFIIRNGDWDPSSGNKFVFHLLMDNSDPNVAVTKYSVGVNQSGSSDILSLWSLDKDQNLNVLLESGFNWNENEAVAIQLTYNPNGVWEMEYNRLGNKENWITAGAIESEVSLDAEEWFSGLEFTFETASRAGNLWFDNLEIESINTAPFLKSYEIVGQDSLLLEYSEDLDLLASSKIENFKLGIEGGESCEFDVLAGNADSNLLLVLNNDLKTGDYQLEISNITDSKGATRKYETIKFGYFAPAQVSDIVINEIMADEIPSVGLPEYEFIELYNASEYPISIDNWIVKVGEKETILGEFCIASNAYLILCSTIAVDQFLEFGDVLGVSAFPGLTNSGKTIEIQSAEKVVIDQVSYSDSWYRSDEKSDGGWSLERIDPLNTCSTMSNWSGSKRETGGTPGKENSIHGNNIDNFPPVVSHLRVLSKNHLSVELSEQIDTLSLLSLQNYLLNNNPASTITVETPMTVRLEFDNSFEDGQEQQLTISGLQDECGNVLDTVLNFIWHEVHSNDIVINEIMADETPPVGLPEYEFIELYNTSEHPISINNWVLKVGEKETVLGEFRIASNAYLILCATIAADQFLEFGDVLGVSAFPGLTNSGKTIEIQSEEKVVIDKVSYSDSWYRSDEKSDGGWSLERIDPLNTCSTMSNWSGSKRETGGTPGKENSIHGNNIDNFAPVVSHLRVLSKTHLSIELSEQIDKLSLLSLQNYSLNNNPASTITVVTPMTVHLEFANSFEDGQEQQLTISSLQDECGNVLDTVLNFIWHEVHSNDIVINEIMADETPSAGLPEYEFIELYNASEYPISIENWILKVGEKETLLDLDTIAAKAYLVLCSKSAAEEFSSFADVLGVSSFPGLTNSGGAIEILSAENLIIDQIYYSDSWYQSDEKSDGGWSLERLDPKNTSWQENNWKASVNELGGTPGKLNSIYAENQDFIAPSLEYCHSVSGNCLQLVFSEPIDSSGVFKLSNFTLSSEVIHPNEVIQSDIIGKEFQLYFQDDFVKNSQYQLVLSNNIKDLAGNSILTKEYEFWIPGIISEGDLVINEVLFNPYPDGSDYVEIVNVSDKVIDLAQVELAGRTDNFELFGEVSISDKYLHPKEYILVTKDTLNVQQNYFTSNPDVFCRIKSLPSFSDDAGRVVITSNNIIIDDFAYNEDMHFGLLASVEGVSLERINPIEETNRESNWQSAAQNIGFGTPGLQNSVYSDVDLAESEISLSSQVFTPDNDGIDDRLLINFKMEEDGFLTSIRIYNSMGIEIRKLASNVNLANEDSVFWDGLTSKRERASIGIYLVYIELFSPNGEVRTYKKTCVLGGKFN</sequence>
<name>A0A1Y1CHK9_9BACT</name>
<keyword evidence="5" id="KW-1185">Reference proteome</keyword>
<dbReference type="Pfam" id="PF13205">
    <property type="entry name" value="Big_5"/>
    <property type="match status" value="1"/>
</dbReference>
<protein>
    <recommendedName>
        <fullName evidence="3">LTD domain-containing protein</fullName>
    </recommendedName>
</protein>
<dbReference type="Pfam" id="PF00932">
    <property type="entry name" value="LTD"/>
    <property type="match status" value="3"/>
</dbReference>